<feature type="transmembrane region" description="Helical" evidence="1">
    <location>
        <begin position="279"/>
        <end position="301"/>
    </location>
</feature>
<reference evidence="3" key="1">
    <citation type="submission" date="2011-05" db="EMBL/GenBank/DDBJ databases">
        <title>The genome sequence of Vittaforma corneae strain ATCC 50505.</title>
        <authorList>
            <consortium name="The Broad Institute Genome Sequencing Platform"/>
            <person name="Cuomo C."/>
            <person name="Didier E."/>
            <person name="Bowers L."/>
            <person name="Young S.K."/>
            <person name="Zeng Q."/>
            <person name="Gargeya S."/>
            <person name="Fitzgerald M."/>
            <person name="Haas B."/>
            <person name="Abouelleil A."/>
            <person name="Alvarado L."/>
            <person name="Arachchi H.M."/>
            <person name="Berlin A."/>
            <person name="Chapman S.B."/>
            <person name="Gearin G."/>
            <person name="Goldberg J."/>
            <person name="Griggs A."/>
            <person name="Gujja S."/>
            <person name="Hansen M."/>
            <person name="Heiman D."/>
            <person name="Howarth C."/>
            <person name="Larimer J."/>
            <person name="Lui A."/>
            <person name="MacDonald P.J.P."/>
            <person name="McCowen C."/>
            <person name="Montmayeur A."/>
            <person name="Murphy C."/>
            <person name="Neiman D."/>
            <person name="Pearson M."/>
            <person name="Priest M."/>
            <person name="Roberts A."/>
            <person name="Saif S."/>
            <person name="Shea T."/>
            <person name="Sisk P."/>
            <person name="Stolte C."/>
            <person name="Sykes S."/>
            <person name="Wortman J."/>
            <person name="Nusbaum C."/>
            <person name="Birren B."/>
        </authorList>
    </citation>
    <scope>NUCLEOTIDE SEQUENCE [LARGE SCALE GENOMIC DNA]</scope>
    <source>
        <strain evidence="3">ATCC 50505</strain>
    </source>
</reference>
<name>L2GMS4_VITCO</name>
<keyword evidence="3" id="KW-1185">Reference proteome</keyword>
<dbReference type="AlphaFoldDB" id="L2GMS4"/>
<dbReference type="EMBL" id="JH370134">
    <property type="protein sequence ID" value="ELA42116.1"/>
    <property type="molecule type" value="Genomic_DNA"/>
</dbReference>
<dbReference type="HOGENOM" id="CLU_883401_0_0_1"/>
<keyword evidence="1" id="KW-0472">Membrane</keyword>
<dbReference type="InParanoid" id="L2GMS4"/>
<dbReference type="GeneID" id="19881473"/>
<accession>L2GMS4</accession>
<evidence type="ECO:0000256" key="1">
    <source>
        <dbReference type="SAM" id="Phobius"/>
    </source>
</evidence>
<dbReference type="VEuPathDB" id="MicrosporidiaDB:VICG_00757"/>
<evidence type="ECO:0000313" key="2">
    <source>
        <dbReference type="EMBL" id="ELA42116.1"/>
    </source>
</evidence>
<gene>
    <name evidence="2" type="ORF">VICG_00757</name>
</gene>
<dbReference type="RefSeq" id="XP_007604208.1">
    <property type="nucleotide sequence ID" value="XM_007604146.1"/>
</dbReference>
<sequence>MNTTYQNMTECDYTVHTETHTWNLFSDSRAMDMMRRMWESCLHDRLLGIWNLFLDAINLPESQQEVEITNQAIELFDLGKKIDQNQTTSQKIQDIFSQYRTDRYFENLFRECGIVKGCDDDTVSTLLDPFKTLNSASLTMYLLFSLVLLNILFRNAVLSKMMYSVCIVNAYMAGSICLVNLKVAYELMTSSWPTEMPLGLEYLVRLYPYRWIYLQIFVMAVFIFYHKFYLKSDDVQEKRQNVFKKIFVIIVIILGAFVQGIACLFTKNIFLTQSTADFFTMFCLINICMMAAIIYSSVTMLKASYRYFIKRNTSE</sequence>
<keyword evidence="1" id="KW-0812">Transmembrane</keyword>
<organism evidence="2 3">
    <name type="scientific">Vittaforma corneae (strain ATCC 50505)</name>
    <name type="common">Microsporidian parasite</name>
    <name type="synonym">Nosema corneum</name>
    <dbReference type="NCBI Taxonomy" id="993615"/>
    <lineage>
        <taxon>Eukaryota</taxon>
        <taxon>Fungi</taxon>
        <taxon>Fungi incertae sedis</taxon>
        <taxon>Microsporidia</taxon>
        <taxon>Nosematidae</taxon>
        <taxon>Vittaforma</taxon>
    </lineage>
</organism>
<keyword evidence="1" id="KW-1133">Transmembrane helix</keyword>
<proteinExistence type="predicted"/>
<evidence type="ECO:0000313" key="3">
    <source>
        <dbReference type="Proteomes" id="UP000011082"/>
    </source>
</evidence>
<feature type="transmembrane region" description="Helical" evidence="1">
    <location>
        <begin position="208"/>
        <end position="225"/>
    </location>
</feature>
<dbReference type="Proteomes" id="UP000011082">
    <property type="component" value="Unassembled WGS sequence"/>
</dbReference>
<feature type="transmembrane region" description="Helical" evidence="1">
    <location>
        <begin position="246"/>
        <end position="267"/>
    </location>
</feature>
<feature type="transmembrane region" description="Helical" evidence="1">
    <location>
        <begin position="165"/>
        <end position="188"/>
    </location>
</feature>
<protein>
    <submittedName>
        <fullName evidence="2">Uncharacterized protein</fullName>
    </submittedName>
</protein>
<feature type="transmembrane region" description="Helical" evidence="1">
    <location>
        <begin position="133"/>
        <end position="153"/>
    </location>
</feature>